<proteinExistence type="inferred from homology"/>
<dbReference type="STRING" id="296587.C1E0G0"/>
<reference evidence="2 3" key="1">
    <citation type="journal article" date="2009" name="Science">
        <title>Green evolution and dynamic adaptations revealed by genomes of the marine picoeukaryotes Micromonas.</title>
        <authorList>
            <person name="Worden A.Z."/>
            <person name="Lee J.H."/>
            <person name="Mock T."/>
            <person name="Rouze P."/>
            <person name="Simmons M.P."/>
            <person name="Aerts A.L."/>
            <person name="Allen A.E."/>
            <person name="Cuvelier M.L."/>
            <person name="Derelle E."/>
            <person name="Everett M.V."/>
            <person name="Foulon E."/>
            <person name="Grimwood J."/>
            <person name="Gundlach H."/>
            <person name="Henrissat B."/>
            <person name="Napoli C."/>
            <person name="McDonald S.M."/>
            <person name="Parker M.S."/>
            <person name="Rombauts S."/>
            <person name="Salamov A."/>
            <person name="Von Dassow P."/>
            <person name="Badger J.H."/>
            <person name="Coutinho P.M."/>
            <person name="Demir E."/>
            <person name="Dubchak I."/>
            <person name="Gentemann C."/>
            <person name="Eikrem W."/>
            <person name="Gready J.E."/>
            <person name="John U."/>
            <person name="Lanier W."/>
            <person name="Lindquist E.A."/>
            <person name="Lucas S."/>
            <person name="Mayer K.F."/>
            <person name="Moreau H."/>
            <person name="Not F."/>
            <person name="Otillar R."/>
            <person name="Panaud O."/>
            <person name="Pangilinan J."/>
            <person name="Paulsen I."/>
            <person name="Piegu B."/>
            <person name="Poliakov A."/>
            <person name="Robbens S."/>
            <person name="Schmutz J."/>
            <person name="Toulza E."/>
            <person name="Wyss T."/>
            <person name="Zelensky A."/>
            <person name="Zhou K."/>
            <person name="Armbrust E.V."/>
            <person name="Bhattacharya D."/>
            <person name="Goodenough U.W."/>
            <person name="Van de Peer Y."/>
            <person name="Grigoriev I.V."/>
        </authorList>
    </citation>
    <scope>NUCLEOTIDE SEQUENCE [LARGE SCALE GENOMIC DNA]</scope>
    <source>
        <strain evidence="3">RCC299 / NOUM17</strain>
    </source>
</reference>
<dbReference type="Proteomes" id="UP000002009">
    <property type="component" value="Chromosome 2"/>
</dbReference>
<dbReference type="AlphaFoldDB" id="C1E0G0"/>
<dbReference type="eggNOG" id="KOG3495">
    <property type="taxonomic scope" value="Eukaryota"/>
</dbReference>
<gene>
    <name evidence="2" type="ORF">MICPUN_56200</name>
</gene>
<evidence type="ECO:0000313" key="3">
    <source>
        <dbReference type="Proteomes" id="UP000002009"/>
    </source>
</evidence>
<dbReference type="GO" id="GO:0046933">
    <property type="term" value="F:proton-transporting ATP synthase activity, rotational mechanism"/>
    <property type="evidence" value="ECO:0007669"/>
    <property type="project" value="InterPro"/>
</dbReference>
<dbReference type="InterPro" id="IPR036742">
    <property type="entry name" value="ATP_synth_F1_esu_sf_mt"/>
</dbReference>
<keyword evidence="3" id="KW-1185">Reference proteome</keyword>
<accession>C1E0G0</accession>
<dbReference type="GO" id="GO:0045259">
    <property type="term" value="C:proton-transporting ATP synthase complex"/>
    <property type="evidence" value="ECO:0007669"/>
    <property type="project" value="InterPro"/>
</dbReference>
<comment type="similarity">
    <text evidence="1">Belongs to the eukaryotic ATPase epsilon family.</text>
</comment>
<dbReference type="GO" id="GO:0042776">
    <property type="term" value="P:proton motive force-driven mitochondrial ATP synthesis"/>
    <property type="evidence" value="ECO:0007669"/>
    <property type="project" value="TreeGrafter"/>
</dbReference>
<dbReference type="Gene3D" id="1.10.1620.20">
    <property type="entry name" value="ATP synthase, F1 complex, epsilon subunit superfamily, mitochondrial"/>
    <property type="match status" value="1"/>
</dbReference>
<dbReference type="PANTHER" id="PTHR12448:SF0">
    <property type="entry name" value="ATP SYNTHASE SUBUNIT EPSILON, MITOCHONDRIAL"/>
    <property type="match status" value="1"/>
</dbReference>
<dbReference type="GeneID" id="8240750"/>
<name>C1E0G0_MICCC</name>
<dbReference type="Pfam" id="PF04627">
    <property type="entry name" value="ATP-synt_Eps"/>
    <property type="match status" value="1"/>
</dbReference>
<protein>
    <submittedName>
        <fullName evidence="2">H+-or Na+-translocating f-type, v-type and A-type ATPase superfamily</fullName>
    </submittedName>
</protein>
<evidence type="ECO:0000313" key="2">
    <source>
        <dbReference type="EMBL" id="ACO60813.1"/>
    </source>
</evidence>
<evidence type="ECO:0000256" key="1">
    <source>
        <dbReference type="ARBA" id="ARBA00009502"/>
    </source>
</evidence>
<dbReference type="EMBL" id="CP001323">
    <property type="protein sequence ID" value="ACO60813.1"/>
    <property type="molecule type" value="Genomic_DNA"/>
</dbReference>
<dbReference type="OMA" id="IKFTQWK"/>
<dbReference type="RefSeq" id="XP_002499555.1">
    <property type="nucleotide sequence ID" value="XM_002499509.1"/>
</dbReference>
<organism evidence="2 3">
    <name type="scientific">Micromonas commoda (strain RCC299 / NOUM17 / CCMP2709)</name>
    <name type="common">Picoplanktonic green alga</name>
    <dbReference type="NCBI Taxonomy" id="296587"/>
    <lineage>
        <taxon>Eukaryota</taxon>
        <taxon>Viridiplantae</taxon>
        <taxon>Chlorophyta</taxon>
        <taxon>Mamiellophyceae</taxon>
        <taxon>Mamiellales</taxon>
        <taxon>Mamiellaceae</taxon>
        <taxon>Micromonas</taxon>
    </lineage>
</organism>
<dbReference type="FunCoup" id="C1E0G0">
    <property type="interactions" value="800"/>
</dbReference>
<dbReference type="PANTHER" id="PTHR12448">
    <property type="entry name" value="ATP SYNTHASE EPSILON CHAIN, MITOCHONDRIAL"/>
    <property type="match status" value="1"/>
</dbReference>
<dbReference type="KEGG" id="mis:MICPUN_56200"/>
<sequence>MSAAANSASYWRIAGMSYLKYSSMCAEVVRGCLKEPFLTKAKPREAVYFKSVKWTDGKPGKPVVTEVIPPEVTK</sequence>
<dbReference type="CDD" id="cd12153">
    <property type="entry name" value="F1-ATPase_epsilon"/>
    <property type="match status" value="1"/>
</dbReference>
<dbReference type="InParanoid" id="C1E0G0"/>
<dbReference type="GO" id="GO:0005743">
    <property type="term" value="C:mitochondrial inner membrane"/>
    <property type="evidence" value="ECO:0007669"/>
    <property type="project" value="InterPro"/>
</dbReference>
<dbReference type="OrthoDB" id="269124at2759"/>
<dbReference type="InterPro" id="IPR006721">
    <property type="entry name" value="ATP_synth_F1_esu_mt"/>
</dbReference>
<dbReference type="SUPFAM" id="SSF48690">
    <property type="entry name" value="Epsilon subunit of mitochondrial F1F0-ATP synthase"/>
    <property type="match status" value="1"/>
</dbReference>